<protein>
    <recommendedName>
        <fullName evidence="4">AB hydrolase-1 domain-containing protein</fullName>
    </recommendedName>
</protein>
<gene>
    <name evidence="5" type="ORF">ONB1V03_LOCUS916</name>
</gene>
<organism evidence="5">
    <name type="scientific">Oppiella nova</name>
    <dbReference type="NCBI Taxonomy" id="334625"/>
    <lineage>
        <taxon>Eukaryota</taxon>
        <taxon>Metazoa</taxon>
        <taxon>Ecdysozoa</taxon>
        <taxon>Arthropoda</taxon>
        <taxon>Chelicerata</taxon>
        <taxon>Arachnida</taxon>
        <taxon>Acari</taxon>
        <taxon>Acariformes</taxon>
        <taxon>Sarcoptiformes</taxon>
        <taxon>Oribatida</taxon>
        <taxon>Brachypylina</taxon>
        <taxon>Oppioidea</taxon>
        <taxon>Oppiidae</taxon>
        <taxon>Oppiella</taxon>
    </lineage>
</organism>
<reference evidence="5" key="1">
    <citation type="submission" date="2020-11" db="EMBL/GenBank/DDBJ databases">
        <authorList>
            <person name="Tran Van P."/>
        </authorList>
    </citation>
    <scope>NUCLEOTIDE SEQUENCE</scope>
</reference>
<evidence type="ECO:0000256" key="3">
    <source>
        <dbReference type="SAM" id="Phobius"/>
    </source>
</evidence>
<dbReference type="PANTHER" id="PTHR43329">
    <property type="entry name" value="EPOXIDE HYDROLASE"/>
    <property type="match status" value="1"/>
</dbReference>
<keyword evidence="3" id="KW-1133">Transmembrane helix</keyword>
<dbReference type="InterPro" id="IPR000639">
    <property type="entry name" value="Epox_hydrolase-like"/>
</dbReference>
<dbReference type="GO" id="GO:0004301">
    <property type="term" value="F:epoxide hydrolase activity"/>
    <property type="evidence" value="ECO:0007669"/>
    <property type="project" value="UniProtKB-ARBA"/>
</dbReference>
<keyword evidence="3" id="KW-0812">Transmembrane</keyword>
<proteinExistence type="inferred from homology"/>
<dbReference type="Gene3D" id="3.40.50.1820">
    <property type="entry name" value="alpha/beta hydrolase"/>
    <property type="match status" value="1"/>
</dbReference>
<dbReference type="InterPro" id="IPR000073">
    <property type="entry name" value="AB_hydrolase_1"/>
</dbReference>
<evidence type="ECO:0000256" key="1">
    <source>
        <dbReference type="ARBA" id="ARBA00022801"/>
    </source>
</evidence>
<dbReference type="PRINTS" id="PR00111">
    <property type="entry name" value="ABHYDROLASE"/>
</dbReference>
<dbReference type="Proteomes" id="UP000728032">
    <property type="component" value="Unassembled WGS sequence"/>
</dbReference>
<keyword evidence="6" id="KW-1185">Reference proteome</keyword>
<keyword evidence="1" id="KW-0378">Hydrolase</keyword>
<dbReference type="Pfam" id="PF00561">
    <property type="entry name" value="Abhydrolase_1"/>
    <property type="match status" value="1"/>
</dbReference>
<dbReference type="AlphaFoldDB" id="A0A7R9Q9T5"/>
<comment type="similarity">
    <text evidence="2">Belongs to the AB hydrolase superfamily. Epoxide hydrolase family.</text>
</comment>
<dbReference type="EMBL" id="CAJPVJ010000107">
    <property type="protein sequence ID" value="CAG2160997.1"/>
    <property type="molecule type" value="Genomic_DNA"/>
</dbReference>
<evidence type="ECO:0000256" key="2">
    <source>
        <dbReference type="ARBA" id="ARBA00038334"/>
    </source>
</evidence>
<feature type="transmembrane region" description="Helical" evidence="3">
    <location>
        <begin position="26"/>
        <end position="48"/>
    </location>
</feature>
<name>A0A7R9Q9T5_9ACAR</name>
<sequence>MLCKILRKVFKFFLYRDCIRDRVEKWVTIALSLFYGYLVLIFATISIIRNRGKFFQVRRRDVPPDCLTDPSLGTHHFMPLRDVRLHYVTKGDENNQTMLFIHGFPEFWYSWRHQIREFAKDYHVIAVDSRGYGDSDKPNGIHNYTVDKLVDDIRELLTGLNRQQVVLVGHDWGAIISWTFAAKYPELLDRLVIMNGSHPKHFQDVMARSWRQFFSSWYKYFFNLPLLPELVLLSNDLSLLEEFMKSADGHTMCTAEDVEAYKYVFSKYNSLTCPLNYYRAVIRKYRCELPRSYHIKVPALVIWGKRDIALVPQLAEVHRYVDDLTVQYIENCSHWTQQDQPVLVNQYMRDYLTRD</sequence>
<evidence type="ECO:0000313" key="6">
    <source>
        <dbReference type="Proteomes" id="UP000728032"/>
    </source>
</evidence>
<evidence type="ECO:0000313" key="5">
    <source>
        <dbReference type="EMBL" id="CAD7637607.1"/>
    </source>
</evidence>
<dbReference type="SUPFAM" id="SSF53474">
    <property type="entry name" value="alpha/beta-Hydrolases"/>
    <property type="match status" value="1"/>
</dbReference>
<dbReference type="PRINTS" id="PR00412">
    <property type="entry name" value="EPOXHYDRLASE"/>
</dbReference>
<evidence type="ECO:0000259" key="4">
    <source>
        <dbReference type="Pfam" id="PF00561"/>
    </source>
</evidence>
<accession>A0A7R9Q9T5</accession>
<dbReference type="EMBL" id="OC914932">
    <property type="protein sequence ID" value="CAD7637607.1"/>
    <property type="molecule type" value="Genomic_DNA"/>
</dbReference>
<dbReference type="InterPro" id="IPR029058">
    <property type="entry name" value="AB_hydrolase_fold"/>
</dbReference>
<feature type="domain" description="AB hydrolase-1" evidence="4">
    <location>
        <begin position="97"/>
        <end position="337"/>
    </location>
</feature>
<dbReference type="OrthoDB" id="408373at2759"/>
<keyword evidence="3" id="KW-0472">Membrane</keyword>